<comment type="caution">
    <text evidence="1">The sequence shown here is derived from an EMBL/GenBank/DDBJ whole genome shotgun (WGS) entry which is preliminary data.</text>
</comment>
<sequence length="686" mass="76121">MAQTPQTSFQLFPNVQSQNHLHGQPRKGHRRRSTRSPTVSPVAEDVKIPGQTETVILQIIEDTNAITSPPPARVNQSRLPPVLSETPENTTKSSNSRKAPSFSSVAQPQFAACFEIETQQPVGQKPKGRSFSTPSPSDPFPFRSSPAQYNTPAEPYETTLFGSNFPSSDTPIRCGSSASARSNNPSHAEKKSVSSHIKSIFPLYDPNVPLSKQKYYPHRASSLPQIIIPTSERDTRPAPVLIPLNLTTCPPTARKASVSFSSTDTLTKLWDTSNGERSVTDLDTFYLKMRKIDAFTFVFGSQTSPFYTLRTNPMNDLEIHRTHPKRPNTKSPVMTLNIGDASRESHGGISLALFPKLAELLTREHALEFARKNNLPPLNAMQAENDALMRSEAQNSCILELKPAQSQYNIYYPTLLGLGMAPTHGQGPSHPPSQFGVLHATVLTTLPHTIAMRQYPIIQIAPPNADLNTQAPLVSLDLESMALSINVRQILATTRSFYGIDTMVSSILTVALSNETSRSILSSMSIQSPRPSVVPPLYREDSPQPELPARNAGVQLIATQAEREDVEEAMLMDQIRSQPRPHAKQRFSLMSILPWKPESDEPTKVKDKKKSKKKAKPVAVEEFDLEQYGSNAKGAYEKQKLPRTSRVILKFISWAFSATIWILTKAVKFLVWVVVTITKRMTREKS</sequence>
<gene>
    <name evidence="1" type="ORF">LOY88_001222</name>
</gene>
<organism evidence="1">
    <name type="scientific">Ophidiomyces ophidiicola</name>
    <dbReference type="NCBI Taxonomy" id="1387563"/>
    <lineage>
        <taxon>Eukaryota</taxon>
        <taxon>Fungi</taxon>
        <taxon>Dikarya</taxon>
        <taxon>Ascomycota</taxon>
        <taxon>Pezizomycotina</taxon>
        <taxon>Eurotiomycetes</taxon>
        <taxon>Eurotiomycetidae</taxon>
        <taxon>Onygenales</taxon>
        <taxon>Onygenaceae</taxon>
        <taxon>Ophidiomyces</taxon>
    </lineage>
</organism>
<accession>A0ACB8V336</accession>
<protein>
    <submittedName>
        <fullName evidence="1">Uncharacterized protein</fullName>
    </submittedName>
</protein>
<reference evidence="1" key="1">
    <citation type="journal article" date="2022" name="bioRxiv">
        <title>Population genetic analysis of Ophidiomyces ophidiicola, the causative agent of snake fungal disease, indicates recent introductions to the USA.</title>
        <authorList>
            <person name="Ladner J.T."/>
            <person name="Palmer J.M."/>
            <person name="Ettinger C.L."/>
            <person name="Stajich J.E."/>
            <person name="Farrell T.M."/>
            <person name="Glorioso B.M."/>
            <person name="Lawson B."/>
            <person name="Price S.J."/>
            <person name="Stengle A.G."/>
            <person name="Grear D.A."/>
            <person name="Lorch J.M."/>
        </authorList>
    </citation>
    <scope>NUCLEOTIDE SEQUENCE</scope>
    <source>
        <strain evidence="1">NWHC 24266-5</strain>
    </source>
</reference>
<evidence type="ECO:0000313" key="1">
    <source>
        <dbReference type="EMBL" id="KAI2391398.1"/>
    </source>
</evidence>
<proteinExistence type="predicted"/>
<name>A0ACB8V336_9EURO</name>
<dbReference type="EMBL" id="JALBCA010000012">
    <property type="protein sequence ID" value="KAI2391398.1"/>
    <property type="molecule type" value="Genomic_DNA"/>
</dbReference>